<dbReference type="SUPFAM" id="SSF55154">
    <property type="entry name" value="CYTH-like phosphatases"/>
    <property type="match status" value="1"/>
</dbReference>
<dbReference type="Proteomes" id="UP000179467">
    <property type="component" value="Unassembled WGS sequence"/>
</dbReference>
<dbReference type="Gene3D" id="2.40.320.10">
    <property type="entry name" value="Hypothetical Protein Pfu-838710-001"/>
    <property type="match status" value="1"/>
</dbReference>
<accession>A0A1S1HIN9</accession>
<organism evidence="3 4">
    <name type="scientific">Edaphosphingomonas haloaromaticamans</name>
    <dbReference type="NCBI Taxonomy" id="653954"/>
    <lineage>
        <taxon>Bacteria</taxon>
        <taxon>Pseudomonadati</taxon>
        <taxon>Pseudomonadota</taxon>
        <taxon>Alphaproteobacteria</taxon>
        <taxon>Sphingomonadales</taxon>
        <taxon>Rhizorhabdaceae</taxon>
        <taxon>Edaphosphingomonas</taxon>
    </lineage>
</organism>
<dbReference type="PROSITE" id="PS51707">
    <property type="entry name" value="CYTH"/>
    <property type="match status" value="1"/>
</dbReference>
<dbReference type="SMART" id="SM01118">
    <property type="entry name" value="CYTH"/>
    <property type="match status" value="1"/>
</dbReference>
<reference evidence="3 4" key="1">
    <citation type="submission" date="2016-09" db="EMBL/GenBank/DDBJ databases">
        <title>Metabolic pathway, cell adaptation mechanisms and a novel monoxygenase revealed through proteogenomic-transcription analysis of a Sphingomonas haloaromaticamans strain degrading the fungicide ortho-phenylphenol.</title>
        <authorList>
            <person name="Perruchon C."/>
            <person name="Papadopoulou E.S."/>
            <person name="Rousidou C."/>
            <person name="Vasileiadis S."/>
            <person name="Tanou G."/>
            <person name="Amoutzias G."/>
            <person name="Molassiotis A."/>
            <person name="Karpouzas D.G."/>
        </authorList>
    </citation>
    <scope>NUCLEOTIDE SEQUENCE [LARGE SCALE GENOMIC DNA]</scope>
    <source>
        <strain evidence="3 4">P3</strain>
    </source>
</reference>
<evidence type="ECO:0000313" key="4">
    <source>
        <dbReference type="Proteomes" id="UP000179467"/>
    </source>
</evidence>
<dbReference type="PANTHER" id="PTHR39569">
    <property type="entry name" value="INORGANIC TRIPHOSPHATASE"/>
    <property type="match status" value="1"/>
</dbReference>
<feature type="domain" description="CYTH" evidence="1">
    <location>
        <begin position="2"/>
        <end position="196"/>
    </location>
</feature>
<dbReference type="InterPro" id="IPR033469">
    <property type="entry name" value="CYTH-like_dom_sf"/>
</dbReference>
<dbReference type="Gene3D" id="1.40.20.10">
    <property type="entry name" value="CHAD domain"/>
    <property type="match status" value="1"/>
</dbReference>
<dbReference type="PROSITE" id="PS51708">
    <property type="entry name" value="CHAD"/>
    <property type="match status" value="1"/>
</dbReference>
<dbReference type="RefSeq" id="WP_070934724.1">
    <property type="nucleotide sequence ID" value="NZ_MIPT01000001.1"/>
</dbReference>
<protein>
    <submittedName>
        <fullName evidence="3">CHAD domain protein</fullName>
    </submittedName>
</protein>
<comment type="caution">
    <text evidence="3">The sequence shown here is derived from an EMBL/GenBank/DDBJ whole genome shotgun (WGS) entry which is preliminary data.</text>
</comment>
<proteinExistence type="predicted"/>
<name>A0A1S1HIN9_9SPHN</name>
<dbReference type="InterPro" id="IPR023577">
    <property type="entry name" value="CYTH_domain"/>
</dbReference>
<dbReference type="GO" id="GO:0050355">
    <property type="term" value="F:inorganic triphosphate phosphatase activity"/>
    <property type="evidence" value="ECO:0007669"/>
    <property type="project" value="InterPro"/>
</dbReference>
<dbReference type="PANTHER" id="PTHR39569:SF1">
    <property type="entry name" value="INORGANIC TRIPHOSPHATASE"/>
    <property type="match status" value="1"/>
</dbReference>
<dbReference type="Pfam" id="PF05235">
    <property type="entry name" value="CHAD"/>
    <property type="match status" value="1"/>
</dbReference>
<dbReference type="InterPro" id="IPR039013">
    <property type="entry name" value="YgiF"/>
</dbReference>
<gene>
    <name evidence="3" type="ORF">BHE75_03723</name>
</gene>
<feature type="domain" description="CHAD" evidence="2">
    <location>
        <begin position="210"/>
        <end position="485"/>
    </location>
</feature>
<dbReference type="InterPro" id="IPR038186">
    <property type="entry name" value="CHAD_dom_sf"/>
</dbReference>
<dbReference type="SMART" id="SM00880">
    <property type="entry name" value="CHAD"/>
    <property type="match status" value="1"/>
</dbReference>
<dbReference type="InterPro" id="IPR007899">
    <property type="entry name" value="CHAD_dom"/>
</dbReference>
<dbReference type="GO" id="GO:0046872">
    <property type="term" value="F:metal ion binding"/>
    <property type="evidence" value="ECO:0007669"/>
    <property type="project" value="TreeGrafter"/>
</dbReference>
<keyword evidence="4" id="KW-1185">Reference proteome</keyword>
<dbReference type="CDD" id="cd07756">
    <property type="entry name" value="CYTH-like_Pase_CHAD"/>
    <property type="match status" value="1"/>
</dbReference>
<dbReference type="AlphaFoldDB" id="A0A1S1HIN9"/>
<evidence type="ECO:0000259" key="2">
    <source>
        <dbReference type="PROSITE" id="PS51708"/>
    </source>
</evidence>
<dbReference type="OrthoDB" id="9777271at2"/>
<dbReference type="Pfam" id="PF01928">
    <property type="entry name" value="CYTH"/>
    <property type="match status" value="1"/>
</dbReference>
<dbReference type="EMBL" id="MIPT01000001">
    <property type="protein sequence ID" value="OHT21712.1"/>
    <property type="molecule type" value="Genomic_DNA"/>
</dbReference>
<evidence type="ECO:0000313" key="3">
    <source>
        <dbReference type="EMBL" id="OHT21712.1"/>
    </source>
</evidence>
<evidence type="ECO:0000259" key="1">
    <source>
        <dbReference type="PROSITE" id="PS51707"/>
    </source>
</evidence>
<sequence length="485" mass="53767">MADEIELKLELTPDAADAFEASALLPANPEKIEQGSVYFDTPDHALAKKGFSLRIRRSGRKRTQTVKADGASAAGLFVRSEWERAVKDDKPILDDTTPVRAMIGGAVDSVGSVFEVRIARRTWILRQEGATIEVVLDRGEAAAGDRTSPICEIELELKAGDPAALFTLARRIDEVAPVRLSVQTKAERGYRLTGPVTTMVKAEPIALTSDMTAAQAFQHIVQSCVRQFRLNETLLLTGGDTEALHQARVALRRLRSSFSIFKPLIGGDMKVKLGEELRWVASKLGDARNLDVLLERARSGPLYDRIEAARQAAYGEVADALASSRARKLMLDLAEWTVNGDWLHVSATEADRHQPAREFAVAALGRFRRKVKKGGGDLAHAADAARHRVRKNVKKLRYGTEFFATLFERKHERRRYERFLVALEELQDQLGLLNDLATAPRLLETLGIADDHDASMLLVNARKKALLKAAAVAHDALIDTKRFWR</sequence>